<evidence type="ECO:0000256" key="3">
    <source>
        <dbReference type="ARBA" id="ARBA00023002"/>
    </source>
</evidence>
<feature type="domain" description="Ketopantoate reductase C-terminal" evidence="5">
    <location>
        <begin position="223"/>
        <end position="313"/>
    </location>
</feature>
<evidence type="ECO:0000313" key="6">
    <source>
        <dbReference type="EMBL" id="GAA5052136.1"/>
    </source>
</evidence>
<dbReference type="SUPFAM" id="SSF48179">
    <property type="entry name" value="6-phosphogluconate dehydrogenase C-terminal domain-like"/>
    <property type="match status" value="1"/>
</dbReference>
<accession>A0ABP9K626</accession>
<dbReference type="InterPro" id="IPR008927">
    <property type="entry name" value="6-PGluconate_DH-like_C_sf"/>
</dbReference>
<protein>
    <submittedName>
        <fullName evidence="6">2-dehydropantoate 2-reductase N-terminal domain-containing protein</fullName>
    </submittedName>
</protein>
<dbReference type="Proteomes" id="UP001500603">
    <property type="component" value="Unassembled WGS sequence"/>
</dbReference>
<dbReference type="InterPro" id="IPR013328">
    <property type="entry name" value="6PGD_dom2"/>
</dbReference>
<dbReference type="EMBL" id="BAABJM010000002">
    <property type="protein sequence ID" value="GAA5052136.1"/>
    <property type="molecule type" value="Genomic_DNA"/>
</dbReference>
<keyword evidence="7" id="KW-1185">Reference proteome</keyword>
<evidence type="ECO:0000256" key="1">
    <source>
        <dbReference type="ARBA" id="ARBA00007870"/>
    </source>
</evidence>
<comment type="similarity">
    <text evidence="1">Belongs to the ketopantoate reductase family.</text>
</comment>
<dbReference type="InterPro" id="IPR013332">
    <property type="entry name" value="KPR_N"/>
</dbReference>
<dbReference type="PANTHER" id="PTHR43765">
    <property type="entry name" value="2-DEHYDROPANTOATE 2-REDUCTASE-RELATED"/>
    <property type="match status" value="1"/>
</dbReference>
<comment type="caution">
    <text evidence="6">The sequence shown here is derived from an EMBL/GenBank/DDBJ whole genome shotgun (WGS) entry which is preliminary data.</text>
</comment>
<dbReference type="PANTHER" id="PTHR43765:SF2">
    <property type="entry name" value="2-DEHYDROPANTOATE 2-REDUCTASE"/>
    <property type="match status" value="1"/>
</dbReference>
<keyword evidence="2" id="KW-0521">NADP</keyword>
<dbReference type="InterPro" id="IPR036188">
    <property type="entry name" value="FAD/NAD-bd_sf"/>
</dbReference>
<evidence type="ECO:0000259" key="4">
    <source>
        <dbReference type="Pfam" id="PF02558"/>
    </source>
</evidence>
<dbReference type="RefSeq" id="WP_345495393.1">
    <property type="nucleotide sequence ID" value="NZ_BAABJM010000002.1"/>
</dbReference>
<keyword evidence="3" id="KW-0560">Oxidoreductase</keyword>
<dbReference type="InterPro" id="IPR050838">
    <property type="entry name" value="Ketopantoate_reductase"/>
</dbReference>
<sequence length="332" mass="34699">MTRYVIVGAGAVGAALAVQLRERGHEILLVARGETLEHLARKPLSYHTHAGHQDVSLPVVGPDDDFGLRVGDLLVLAVKTQDLPATLPSLAWREVRDGRGAAVGVAADTLPLITVQNGLDAEGSAARWFDSVIGAVMMLTAQYSRVGEVRVGGHPHIGGVIAGHSVGARATTEPVVRAFVDDVRDAGFVAAAVDDIAACKAGKLLHNVRNGVEVFAGPRATKDAVGAALTAEAREVFLAAGIEFRDAPDLVLDPAQQYTSERAGVRAGRTSTWQSFTRGVANEVDYLNGEIALLARQHGLTAPLNARLQQLLGRAAADGGGTDLSGLAELTK</sequence>
<evidence type="ECO:0000256" key="2">
    <source>
        <dbReference type="ARBA" id="ARBA00022857"/>
    </source>
</evidence>
<dbReference type="Gene3D" id="3.40.50.720">
    <property type="entry name" value="NAD(P)-binding Rossmann-like Domain"/>
    <property type="match status" value="1"/>
</dbReference>
<dbReference type="InterPro" id="IPR013752">
    <property type="entry name" value="KPA_reductase"/>
</dbReference>
<dbReference type="Gene3D" id="1.10.1040.10">
    <property type="entry name" value="N-(1-d-carboxylethyl)-l-norvaline Dehydrogenase, domain 2"/>
    <property type="match status" value="1"/>
</dbReference>
<dbReference type="Pfam" id="PF08546">
    <property type="entry name" value="ApbA_C"/>
    <property type="match status" value="1"/>
</dbReference>
<name>A0ABP9K626_9NOCA</name>
<evidence type="ECO:0000259" key="5">
    <source>
        <dbReference type="Pfam" id="PF08546"/>
    </source>
</evidence>
<dbReference type="Pfam" id="PF02558">
    <property type="entry name" value="ApbA"/>
    <property type="match status" value="1"/>
</dbReference>
<feature type="domain" description="Ketopantoate reductase N-terminal" evidence="4">
    <location>
        <begin position="5"/>
        <end position="154"/>
    </location>
</feature>
<organism evidence="6 7">
    <name type="scientific">Nocardia callitridis</name>
    <dbReference type="NCBI Taxonomy" id="648753"/>
    <lineage>
        <taxon>Bacteria</taxon>
        <taxon>Bacillati</taxon>
        <taxon>Actinomycetota</taxon>
        <taxon>Actinomycetes</taxon>
        <taxon>Mycobacteriales</taxon>
        <taxon>Nocardiaceae</taxon>
        <taxon>Nocardia</taxon>
    </lineage>
</organism>
<dbReference type="SUPFAM" id="SSF51905">
    <property type="entry name" value="FAD/NAD(P)-binding domain"/>
    <property type="match status" value="1"/>
</dbReference>
<gene>
    <name evidence="6" type="ORF">GCM10023318_24390</name>
</gene>
<reference evidence="7" key="1">
    <citation type="journal article" date="2019" name="Int. J. Syst. Evol. Microbiol.">
        <title>The Global Catalogue of Microorganisms (GCM) 10K type strain sequencing project: providing services to taxonomists for standard genome sequencing and annotation.</title>
        <authorList>
            <consortium name="The Broad Institute Genomics Platform"/>
            <consortium name="The Broad Institute Genome Sequencing Center for Infectious Disease"/>
            <person name="Wu L."/>
            <person name="Ma J."/>
        </authorList>
    </citation>
    <scope>NUCLEOTIDE SEQUENCE [LARGE SCALE GENOMIC DNA]</scope>
    <source>
        <strain evidence="7">JCM 18298</strain>
    </source>
</reference>
<evidence type="ECO:0000313" key="7">
    <source>
        <dbReference type="Proteomes" id="UP001500603"/>
    </source>
</evidence>
<proteinExistence type="inferred from homology"/>